<name>J1JWA1_9HYPH</name>
<protein>
    <recommendedName>
        <fullName evidence="3">Arginase family protein</fullName>
    </recommendedName>
</protein>
<keyword evidence="2" id="KW-1185">Reference proteome</keyword>
<gene>
    <name evidence="1" type="ORF">ME5_01833</name>
</gene>
<dbReference type="Proteomes" id="UP000008952">
    <property type="component" value="Unassembled WGS sequence"/>
</dbReference>
<evidence type="ECO:0000313" key="2">
    <source>
        <dbReference type="Proteomes" id="UP000008952"/>
    </source>
</evidence>
<dbReference type="InterPro" id="IPR006035">
    <property type="entry name" value="Ureohydrolase"/>
</dbReference>
<dbReference type="EMBL" id="AIMB01000008">
    <property type="protein sequence ID" value="EJF89282.1"/>
    <property type="molecule type" value="Genomic_DNA"/>
</dbReference>
<evidence type="ECO:0000313" key="1">
    <source>
        <dbReference type="EMBL" id="EJF89282.1"/>
    </source>
</evidence>
<dbReference type="GO" id="GO:0046872">
    <property type="term" value="F:metal ion binding"/>
    <property type="evidence" value="ECO:0007669"/>
    <property type="project" value="InterPro"/>
</dbReference>
<proteinExistence type="predicted"/>
<comment type="caution">
    <text evidence="1">The sequence shown here is derived from an EMBL/GenBank/DDBJ whole genome shotgun (WGS) entry which is preliminary data.</text>
</comment>
<organism evidence="1 2">
    <name type="scientific">Bartonella tamiae Th239</name>
    <dbReference type="NCBI Taxonomy" id="1094558"/>
    <lineage>
        <taxon>Bacteria</taxon>
        <taxon>Pseudomonadati</taxon>
        <taxon>Pseudomonadota</taxon>
        <taxon>Alphaproteobacteria</taxon>
        <taxon>Hyphomicrobiales</taxon>
        <taxon>Bartonellaceae</taxon>
        <taxon>Bartonella</taxon>
    </lineage>
</organism>
<dbReference type="eggNOG" id="COG0010">
    <property type="taxonomic scope" value="Bacteria"/>
</dbReference>
<dbReference type="InterPro" id="IPR023696">
    <property type="entry name" value="Ureohydrolase_dom_sf"/>
</dbReference>
<dbReference type="AlphaFoldDB" id="J1JWA1"/>
<dbReference type="SUPFAM" id="SSF52768">
    <property type="entry name" value="Arginase/deacetylase"/>
    <property type="match status" value="1"/>
</dbReference>
<accession>J1JWA1</accession>
<dbReference type="PATRIC" id="fig|1094558.3.peg.1966"/>
<dbReference type="STRING" id="1094558.ME5_01833"/>
<dbReference type="HOGENOM" id="CLU_066809_0_0_5"/>
<dbReference type="OrthoDB" id="8770139at2"/>
<dbReference type="Pfam" id="PF00491">
    <property type="entry name" value="Arginase"/>
    <property type="match status" value="1"/>
</dbReference>
<dbReference type="Gene3D" id="3.40.800.10">
    <property type="entry name" value="Ureohydrolase domain"/>
    <property type="match status" value="1"/>
</dbReference>
<dbReference type="GO" id="GO:0016813">
    <property type="term" value="F:hydrolase activity, acting on carbon-nitrogen (but not peptide) bonds, in linear amidines"/>
    <property type="evidence" value="ECO:0007669"/>
    <property type="project" value="UniProtKB-ARBA"/>
</dbReference>
<sequence>MKQSVILDFDKSVKDYKQSMRLDMTSWQDTIRFSTTYKNFQRLETSLDVHLPKNYGVIFLGSGDYHHVSHLLIKRMKKDLNKKPLTIIVIDNHPDNMRFPFGIHCGSWVSHTAALPYVKHIHVVGITSNDIGIKHSWENRLTPLLKSKLTYWSIGVNVKWAKLIGLKNAFQSFADIDTLMSAFISSQYNQETPIYLSIDKDALSPACIRTNWDQGKMQTHHLTDLITTFGKRLIGGDITGEVSNYSYENRWKRLMSKLDGQDPIDPKMLIEWQEQQNLFNTKLLALLNHYL</sequence>
<evidence type="ECO:0008006" key="3">
    <source>
        <dbReference type="Google" id="ProtNLM"/>
    </source>
</evidence>
<reference evidence="1 2" key="1">
    <citation type="submission" date="2012-03" db="EMBL/GenBank/DDBJ databases">
        <title>The Genome Sequence of Bartonella tamiae Th239.</title>
        <authorList>
            <consortium name="The Broad Institute Genome Sequencing Platform"/>
            <consortium name="The Broad Institute Genome Sequencing Center for Infectious Disease"/>
            <person name="Feldgarden M."/>
            <person name="Kirby J."/>
            <person name="Kosoy M."/>
            <person name="Birtles R."/>
            <person name="Probert W.S."/>
            <person name="Chiaraviglio L."/>
            <person name="Young S.K."/>
            <person name="Zeng Q."/>
            <person name="Gargeya S."/>
            <person name="Fitzgerald M."/>
            <person name="Haas B."/>
            <person name="Abouelleil A."/>
            <person name="Alvarado L."/>
            <person name="Arachchi H.M."/>
            <person name="Berlin A."/>
            <person name="Chapman S.B."/>
            <person name="Gearin G."/>
            <person name="Goldberg J."/>
            <person name="Griggs A."/>
            <person name="Gujja S."/>
            <person name="Hansen M."/>
            <person name="Heiman D."/>
            <person name="Howarth C."/>
            <person name="Larimer J."/>
            <person name="Lui A."/>
            <person name="MacDonald P.J.P."/>
            <person name="McCowen C."/>
            <person name="Montmayeur A."/>
            <person name="Murphy C."/>
            <person name="Neiman D."/>
            <person name="Pearson M."/>
            <person name="Priest M."/>
            <person name="Roberts A."/>
            <person name="Saif S."/>
            <person name="Shea T."/>
            <person name="Sisk P."/>
            <person name="Stolte C."/>
            <person name="Sykes S."/>
            <person name="Wortman J."/>
            <person name="Nusbaum C."/>
            <person name="Birren B."/>
        </authorList>
    </citation>
    <scope>NUCLEOTIDE SEQUENCE [LARGE SCALE GENOMIC DNA]</scope>
    <source>
        <strain evidence="1 2">Th239</strain>
    </source>
</reference>